<dbReference type="RefSeq" id="WP_036743867.1">
    <property type="nucleotide sequence ID" value="NZ_FOJO01000061.1"/>
</dbReference>
<dbReference type="EMBL" id="JRKN01000044">
    <property type="protein sequence ID" value="KGJ02171.1"/>
    <property type="molecule type" value="Genomic_DNA"/>
</dbReference>
<dbReference type="Proteomes" id="UP000182312">
    <property type="component" value="Unassembled WGS sequence"/>
</dbReference>
<organism evidence="1 3">
    <name type="scientific">Paracoccus halophilus</name>
    <dbReference type="NCBI Taxonomy" id="376733"/>
    <lineage>
        <taxon>Bacteria</taxon>
        <taxon>Pseudomonadati</taxon>
        <taxon>Pseudomonadota</taxon>
        <taxon>Alphaproteobacteria</taxon>
        <taxon>Rhodobacterales</taxon>
        <taxon>Paracoccaceae</taxon>
        <taxon>Paracoccus</taxon>
    </lineage>
</organism>
<dbReference type="InterPro" id="IPR044000">
    <property type="entry name" value="Phage_tube_2"/>
</dbReference>
<reference evidence="1 3" key="1">
    <citation type="submission" date="2014-09" db="EMBL/GenBank/DDBJ databases">
        <authorList>
            <person name="McGinnis J.M."/>
            <person name="Wolfgang W.J."/>
        </authorList>
    </citation>
    <scope>NUCLEOTIDE SEQUENCE [LARGE SCALE GENOMIC DNA]</scope>
    <source>
        <strain evidence="1 3">JCM 14014</strain>
    </source>
</reference>
<reference evidence="1 3" key="2">
    <citation type="submission" date="2014-10" db="EMBL/GenBank/DDBJ databases">
        <title>Paracoccus sanguinis sp. nov., isolated from clinical specimens of New York State patients.</title>
        <authorList>
            <person name="Mingle L.A."/>
            <person name="Cole J.A."/>
            <person name="Lapierre P."/>
            <person name="Musser K.A."/>
        </authorList>
    </citation>
    <scope>NUCLEOTIDE SEQUENCE [LARGE SCALE GENOMIC DNA]</scope>
    <source>
        <strain evidence="1 3">JCM 14014</strain>
    </source>
</reference>
<reference evidence="2 4" key="3">
    <citation type="submission" date="2016-10" db="EMBL/GenBank/DDBJ databases">
        <authorList>
            <person name="de Groot N.N."/>
        </authorList>
    </citation>
    <scope>NUCLEOTIDE SEQUENCE [LARGE SCALE GENOMIC DNA]</scope>
    <source>
        <strain evidence="2 4">CGMCC 1.6117</strain>
    </source>
</reference>
<evidence type="ECO:0000313" key="3">
    <source>
        <dbReference type="Proteomes" id="UP000029846"/>
    </source>
</evidence>
<dbReference type="EMBL" id="FOJO01000061">
    <property type="protein sequence ID" value="SFA62701.1"/>
    <property type="molecule type" value="Genomic_DNA"/>
</dbReference>
<proteinExistence type="predicted"/>
<dbReference type="AlphaFoldDB" id="A0A099EVX1"/>
<evidence type="ECO:0000313" key="4">
    <source>
        <dbReference type="Proteomes" id="UP000182312"/>
    </source>
</evidence>
<dbReference type="Proteomes" id="UP000029846">
    <property type="component" value="Unassembled WGS sequence"/>
</dbReference>
<dbReference type="STRING" id="376733.SAMN04487972_1611"/>
<name>A0A099EVX1_9RHOB</name>
<sequence>MVSAEITYANSLDRIEKIRSDGRIDGAAPSIAALTGRIKVRFVNQTLVTQTIDSKACEMEFTYAGR</sequence>
<accession>A0A099EVX1</accession>
<gene>
    <name evidence="1" type="ORF">IT41_18300</name>
    <name evidence="2" type="ORF">SAMN04487972_1611</name>
</gene>
<evidence type="ECO:0000313" key="2">
    <source>
        <dbReference type="EMBL" id="SFA62701.1"/>
    </source>
</evidence>
<dbReference type="eggNOG" id="ENOG502Z80P">
    <property type="taxonomic scope" value="Bacteria"/>
</dbReference>
<evidence type="ECO:0000313" key="1">
    <source>
        <dbReference type="EMBL" id="KGJ02171.1"/>
    </source>
</evidence>
<protein>
    <submittedName>
        <fullName evidence="1">Uncharacterized protein</fullName>
    </submittedName>
</protein>
<keyword evidence="3" id="KW-1185">Reference proteome</keyword>
<dbReference type="Pfam" id="PF18906">
    <property type="entry name" value="Phage_tube_2"/>
    <property type="match status" value="1"/>
</dbReference>